<accession>A0A2P2NH18</accession>
<protein>
    <submittedName>
        <fullName evidence="1">Uncharacterized protein</fullName>
    </submittedName>
</protein>
<name>A0A2P2NH18_RHIMU</name>
<organism evidence="1">
    <name type="scientific">Rhizophora mucronata</name>
    <name type="common">Asiatic mangrove</name>
    <dbReference type="NCBI Taxonomy" id="61149"/>
    <lineage>
        <taxon>Eukaryota</taxon>
        <taxon>Viridiplantae</taxon>
        <taxon>Streptophyta</taxon>
        <taxon>Embryophyta</taxon>
        <taxon>Tracheophyta</taxon>
        <taxon>Spermatophyta</taxon>
        <taxon>Magnoliopsida</taxon>
        <taxon>eudicotyledons</taxon>
        <taxon>Gunneridae</taxon>
        <taxon>Pentapetalae</taxon>
        <taxon>rosids</taxon>
        <taxon>fabids</taxon>
        <taxon>Malpighiales</taxon>
        <taxon>Rhizophoraceae</taxon>
        <taxon>Rhizophora</taxon>
    </lineage>
</organism>
<evidence type="ECO:0000313" key="1">
    <source>
        <dbReference type="EMBL" id="MBX41785.1"/>
    </source>
</evidence>
<dbReference type="EMBL" id="GGEC01061301">
    <property type="protein sequence ID" value="MBX41785.1"/>
    <property type="molecule type" value="Transcribed_RNA"/>
</dbReference>
<dbReference type="AlphaFoldDB" id="A0A2P2NH18"/>
<sequence length="33" mass="3687">MQVKICKPGPSSCVGGPFLFGWLRLNLKLRIVK</sequence>
<proteinExistence type="predicted"/>
<reference evidence="1" key="1">
    <citation type="submission" date="2018-02" db="EMBL/GenBank/DDBJ databases">
        <title>Rhizophora mucronata_Transcriptome.</title>
        <authorList>
            <person name="Meera S.P."/>
            <person name="Sreeshan A."/>
            <person name="Augustine A."/>
        </authorList>
    </citation>
    <scope>NUCLEOTIDE SEQUENCE</scope>
    <source>
        <tissue evidence="1">Leaf</tissue>
    </source>
</reference>